<dbReference type="Gene3D" id="3.40.30.10">
    <property type="entry name" value="Glutaredoxin"/>
    <property type="match status" value="1"/>
</dbReference>
<dbReference type="InterPro" id="IPR013766">
    <property type="entry name" value="Thioredoxin_domain"/>
</dbReference>
<dbReference type="SUPFAM" id="SSF101898">
    <property type="entry name" value="NHL repeat"/>
    <property type="match status" value="1"/>
</dbReference>
<keyword evidence="5" id="KW-1185">Reference proteome</keyword>
<accession>A0A225DLQ0</accession>
<reference evidence="5" key="1">
    <citation type="submission" date="2017-06" db="EMBL/GenBank/DDBJ databases">
        <title>Genome analysis of Fimbriiglobus ruber SP5, the first member of the order Planctomycetales with confirmed chitinolytic capability.</title>
        <authorList>
            <person name="Ravin N.V."/>
            <person name="Rakitin A.L."/>
            <person name="Ivanova A.A."/>
            <person name="Beletsky A.V."/>
            <person name="Kulichevskaya I.S."/>
            <person name="Mardanov A.V."/>
            <person name="Dedysh S.N."/>
        </authorList>
    </citation>
    <scope>NUCLEOTIDE SEQUENCE [LARGE SCALE GENOMIC DNA]</scope>
    <source>
        <strain evidence="5">SP5</strain>
    </source>
</reference>
<name>A0A225DLQ0_9BACT</name>
<dbReference type="Gene3D" id="2.120.10.30">
    <property type="entry name" value="TolB, C-terminal domain"/>
    <property type="match status" value="3"/>
</dbReference>
<dbReference type="PROSITE" id="PS51352">
    <property type="entry name" value="THIOREDOXIN_2"/>
    <property type="match status" value="1"/>
</dbReference>
<dbReference type="SUPFAM" id="SSF52833">
    <property type="entry name" value="Thioredoxin-like"/>
    <property type="match status" value="1"/>
</dbReference>
<protein>
    <recommendedName>
        <fullName evidence="3">Thioredoxin domain-containing protein</fullName>
    </recommendedName>
</protein>
<dbReference type="EMBL" id="NIDE01000005">
    <property type="protein sequence ID" value="OWK42341.1"/>
    <property type="molecule type" value="Genomic_DNA"/>
</dbReference>
<dbReference type="Pfam" id="PF13905">
    <property type="entry name" value="Thioredoxin_8"/>
    <property type="match status" value="1"/>
</dbReference>
<dbReference type="Proteomes" id="UP000214646">
    <property type="component" value="Unassembled WGS sequence"/>
</dbReference>
<sequence length="539" mass="57867">MLAVTGLFATGCEAAPGPKTAGAAAAGSDEKPTGEKREAAPELDGGVAWLNTAGPIKMADLKGKVVLLDFWTLCCINCIHIMPDLAKLEKKYPNNLVVIGVHSPKFDNEKETNSIRKAVLRYELAHPVVNDADRKIWERFGVQSWPTVALVDTEGKMVGGVSGEGNYDILDRMIAKLVAEGKEKKTLNEKPLRFDLLRYRETADTPLFFPGKVLADEKSNRLFIADSTHHRVVVTDLSGKKLAIAGTGSPGRVDGPFATAQFDDPQGLALDGDTLYVADRKNHSIRALDLKAGTVSMAAGTGEQTQDTRMLDHPGPAKTTGLNSPWDLLIVGRTMFVAMAGHHQIWAMNLDKKEIGPFAGDGRENIKDGPLFAARFAQPSGLASDGKFLYVADSEVSAIRKLPVDGTGRVETLVGEGLFEFGDQDGVGSAVRLQHALGVAYYDGKLIVADTYNSKLKFLDPKSRECKTFLGGPDPDGKGPLFDAPAGLSLAGNKLFVADTNANRIRVVDLATKKVTTLALQGVDPPPPQKEWVAPMASK</sequence>
<dbReference type="AlphaFoldDB" id="A0A225DLQ0"/>
<feature type="compositionally biased region" description="Basic and acidic residues" evidence="2">
    <location>
        <begin position="28"/>
        <end position="40"/>
    </location>
</feature>
<evidence type="ECO:0000313" key="4">
    <source>
        <dbReference type="EMBL" id="OWK42341.1"/>
    </source>
</evidence>
<proteinExistence type="predicted"/>
<dbReference type="InterPro" id="IPR011042">
    <property type="entry name" value="6-blade_b-propeller_TolB-like"/>
</dbReference>
<dbReference type="InterPro" id="IPR001258">
    <property type="entry name" value="NHL_repeat"/>
</dbReference>
<keyword evidence="1" id="KW-0677">Repeat</keyword>
<dbReference type="InterPro" id="IPR036249">
    <property type="entry name" value="Thioredoxin-like_sf"/>
</dbReference>
<evidence type="ECO:0000256" key="1">
    <source>
        <dbReference type="ARBA" id="ARBA00022737"/>
    </source>
</evidence>
<dbReference type="PANTHER" id="PTHR46388:SF2">
    <property type="entry name" value="NHL REPEAT-CONTAINING PROTEIN 2"/>
    <property type="match status" value="1"/>
</dbReference>
<feature type="compositionally biased region" description="Low complexity" evidence="2">
    <location>
        <begin position="18"/>
        <end position="27"/>
    </location>
</feature>
<dbReference type="Pfam" id="PF01436">
    <property type="entry name" value="NHL"/>
    <property type="match status" value="1"/>
</dbReference>
<dbReference type="PANTHER" id="PTHR46388">
    <property type="entry name" value="NHL REPEAT-CONTAINING PROTEIN 2"/>
    <property type="match status" value="1"/>
</dbReference>
<evidence type="ECO:0000256" key="2">
    <source>
        <dbReference type="SAM" id="MobiDB-lite"/>
    </source>
</evidence>
<dbReference type="InterPro" id="IPR012336">
    <property type="entry name" value="Thioredoxin-like_fold"/>
</dbReference>
<evidence type="ECO:0000313" key="5">
    <source>
        <dbReference type="Proteomes" id="UP000214646"/>
    </source>
</evidence>
<organism evidence="4 5">
    <name type="scientific">Fimbriiglobus ruber</name>
    <dbReference type="NCBI Taxonomy" id="1908690"/>
    <lineage>
        <taxon>Bacteria</taxon>
        <taxon>Pseudomonadati</taxon>
        <taxon>Planctomycetota</taxon>
        <taxon>Planctomycetia</taxon>
        <taxon>Gemmatales</taxon>
        <taxon>Gemmataceae</taxon>
        <taxon>Fimbriiglobus</taxon>
    </lineage>
</organism>
<feature type="region of interest" description="Disordered" evidence="2">
    <location>
        <begin position="18"/>
        <end position="40"/>
    </location>
</feature>
<feature type="domain" description="Thioredoxin" evidence="3">
    <location>
        <begin position="28"/>
        <end position="179"/>
    </location>
</feature>
<comment type="caution">
    <text evidence="4">The sequence shown here is derived from an EMBL/GenBank/DDBJ whole genome shotgun (WGS) entry which is preliminary data.</text>
</comment>
<evidence type="ECO:0000259" key="3">
    <source>
        <dbReference type="PROSITE" id="PS51352"/>
    </source>
</evidence>
<gene>
    <name evidence="4" type="ORF">FRUB_04419</name>
</gene>